<dbReference type="InParanoid" id="G0PD04"/>
<feature type="compositionally biased region" description="Basic residues" evidence="2">
    <location>
        <begin position="1"/>
        <end position="10"/>
    </location>
</feature>
<evidence type="ECO:0000256" key="2">
    <source>
        <dbReference type="SAM" id="MobiDB-lite"/>
    </source>
</evidence>
<feature type="compositionally biased region" description="Basic and acidic residues" evidence="2">
    <location>
        <begin position="40"/>
        <end position="62"/>
    </location>
</feature>
<feature type="compositionally biased region" description="Basic residues" evidence="2">
    <location>
        <begin position="63"/>
        <end position="83"/>
    </location>
</feature>
<keyword evidence="1" id="KW-0694">RNA-binding</keyword>
<evidence type="ECO:0000313" key="4">
    <source>
        <dbReference type="EMBL" id="EGT51463.1"/>
    </source>
</evidence>
<feature type="region of interest" description="Disordered" evidence="2">
    <location>
        <begin position="227"/>
        <end position="250"/>
    </location>
</feature>
<feature type="region of interest" description="Disordered" evidence="2">
    <location>
        <begin position="559"/>
        <end position="616"/>
    </location>
</feature>
<dbReference type="Proteomes" id="UP000008068">
    <property type="component" value="Unassembled WGS sequence"/>
</dbReference>
<dbReference type="HOGENOM" id="CLU_491115_0_0_1"/>
<dbReference type="EMBL" id="GL380259">
    <property type="protein sequence ID" value="EGT51463.1"/>
    <property type="molecule type" value="Genomic_DNA"/>
</dbReference>
<feature type="compositionally biased region" description="Basic residues" evidence="2">
    <location>
        <begin position="462"/>
        <end position="493"/>
    </location>
</feature>
<gene>
    <name evidence="4" type="ORF">CAEBREN_29206</name>
</gene>
<dbReference type="Gene3D" id="3.30.70.330">
    <property type="match status" value="1"/>
</dbReference>
<protein>
    <recommendedName>
        <fullName evidence="3">RRM domain-containing protein</fullName>
    </recommendedName>
</protein>
<feature type="compositionally biased region" description="Basic and acidic residues" evidence="2">
    <location>
        <begin position="439"/>
        <end position="458"/>
    </location>
</feature>
<dbReference type="AlphaFoldDB" id="G0PD04"/>
<dbReference type="FunCoup" id="G0PD04">
    <property type="interactions" value="473"/>
</dbReference>
<dbReference type="STRING" id="135651.G0PD04"/>
<name>G0PD04_CAEBE</name>
<dbReference type="eggNOG" id="KOG1292">
    <property type="taxonomic scope" value="Eukaryota"/>
</dbReference>
<keyword evidence="5" id="KW-1185">Reference proteome</keyword>
<feature type="compositionally biased region" description="Basic and acidic residues" evidence="2">
    <location>
        <begin position="559"/>
        <end position="569"/>
    </location>
</feature>
<feature type="domain" description="RRM" evidence="3">
    <location>
        <begin position="185"/>
        <end position="303"/>
    </location>
</feature>
<dbReference type="OrthoDB" id="5872083at2759"/>
<evidence type="ECO:0000256" key="1">
    <source>
        <dbReference type="PROSITE-ProRule" id="PRU00176"/>
    </source>
</evidence>
<feature type="compositionally biased region" description="Basic and acidic residues" evidence="2">
    <location>
        <begin position="11"/>
        <end position="20"/>
    </location>
</feature>
<dbReference type="InterPro" id="IPR012677">
    <property type="entry name" value="Nucleotide-bd_a/b_plait_sf"/>
</dbReference>
<accession>G0PD04</accession>
<proteinExistence type="predicted"/>
<feature type="compositionally biased region" description="Basic residues" evidence="2">
    <location>
        <begin position="227"/>
        <end position="249"/>
    </location>
</feature>
<organism evidence="5">
    <name type="scientific">Caenorhabditis brenneri</name>
    <name type="common">Nematode worm</name>
    <dbReference type="NCBI Taxonomy" id="135651"/>
    <lineage>
        <taxon>Eukaryota</taxon>
        <taxon>Metazoa</taxon>
        <taxon>Ecdysozoa</taxon>
        <taxon>Nematoda</taxon>
        <taxon>Chromadorea</taxon>
        <taxon>Rhabditida</taxon>
        <taxon>Rhabditina</taxon>
        <taxon>Rhabditomorpha</taxon>
        <taxon>Rhabditoidea</taxon>
        <taxon>Rhabditidae</taxon>
        <taxon>Peloderinae</taxon>
        <taxon>Caenorhabditis</taxon>
    </lineage>
</organism>
<dbReference type="PROSITE" id="PS50102">
    <property type="entry name" value="RRM"/>
    <property type="match status" value="1"/>
</dbReference>
<feature type="compositionally biased region" description="Acidic residues" evidence="2">
    <location>
        <begin position="577"/>
        <end position="616"/>
    </location>
</feature>
<dbReference type="InterPro" id="IPR035979">
    <property type="entry name" value="RBD_domain_sf"/>
</dbReference>
<reference evidence="5" key="1">
    <citation type="submission" date="2011-07" db="EMBL/GenBank/DDBJ databases">
        <authorList>
            <consortium name="Caenorhabditis brenneri Sequencing and Analysis Consortium"/>
            <person name="Wilson R.K."/>
        </authorList>
    </citation>
    <scope>NUCLEOTIDE SEQUENCE [LARGE SCALE GENOMIC DNA]</scope>
    <source>
        <strain evidence="5">PB2801</strain>
    </source>
</reference>
<evidence type="ECO:0000259" key="3">
    <source>
        <dbReference type="PROSITE" id="PS50102"/>
    </source>
</evidence>
<feature type="region of interest" description="Disordered" evidence="2">
    <location>
        <begin position="418"/>
        <end position="500"/>
    </location>
</feature>
<feature type="region of interest" description="Disordered" evidence="2">
    <location>
        <begin position="1"/>
        <end position="91"/>
    </location>
</feature>
<sequence>MQNNQKRKRKRDESEAERTPAKKSKRDKPQTPRTPKKSKTPRETVKDTPKKEKKHQTPDAKKKQFKKKKFLKRNRRRKNHPPRPRLNDIRQKVARTLERALVEARGMPLIYHLFEDRDSMGTPRAPLRQVLRTLKISDYVKKTHLLKDNYMKSITHCTSMFSIEEDEPHGGLYLKYWPIYDRDDATVYVDNLPEGCCEDKLMRLAEIYGTVAELSISKKGARWIRPKNQTKKKVAGQPRHRNRNRKKKPLINVGSRPRPFGFIRFVDKDSAANMIREFAINDPSLFHERMEEKRRIEEERRRPPQQEIVHNDDDIPDLLLLGDIEELDPVVPQEEFEENHVPKNRYLELYMTRLLREIRFLKMRRKRRPWPMYFRLWRLQRRYDDLAEREYRCLRRAGIINSRTILRKKQKRLIHKAFPPAASGAVHHPGRRPPPPTPRSDEPSTSDGRDGSPEDHIFINKIPRKKRHANQTKKKQREPKPKKQKKPKQKEKPKRREYIEKYVNGVLVRRKRNRKRKKMSRKLSKFIPGGSVRRFFADIQVFSLKRYRELKAEYQELVRKEKERVREEAEAPPPAPEGEEQGPQEPLDPEMEVPEIEPEIEPELEPALDPEIEMDF</sequence>
<evidence type="ECO:0000313" key="5">
    <source>
        <dbReference type="Proteomes" id="UP000008068"/>
    </source>
</evidence>
<dbReference type="GO" id="GO:0003723">
    <property type="term" value="F:RNA binding"/>
    <property type="evidence" value="ECO:0007669"/>
    <property type="project" value="UniProtKB-UniRule"/>
</dbReference>
<dbReference type="SUPFAM" id="SSF54928">
    <property type="entry name" value="RNA-binding domain, RBD"/>
    <property type="match status" value="1"/>
</dbReference>
<dbReference type="InterPro" id="IPR000504">
    <property type="entry name" value="RRM_dom"/>
</dbReference>